<evidence type="ECO:0000313" key="2">
    <source>
        <dbReference type="EMBL" id="KDB24991.1"/>
    </source>
</evidence>
<name>A0A059JAS7_TRIIM</name>
<dbReference type="HOGENOM" id="CLU_096147_0_0_1"/>
<gene>
    <name evidence="2" type="ORF">H109_03201</name>
</gene>
<dbReference type="Proteomes" id="UP000024533">
    <property type="component" value="Unassembled WGS sequence"/>
</dbReference>
<dbReference type="OMA" id="FTWMKRV"/>
<feature type="compositionally biased region" description="Basic and acidic residues" evidence="1">
    <location>
        <begin position="246"/>
        <end position="258"/>
    </location>
</feature>
<dbReference type="OrthoDB" id="4174404at2759"/>
<sequence length="277" mass="30903">MSQPEDRPTTETTRSSSLISAKSEGLVIVIPSIISDPLPMFAKYYKNPEKLLARCVKGHRDGPKLIRPEPPETSDIPQNDPSASLLNSHLPPEELDNFENASYLDSDSDYISVDFDGEDTFHKHSICSYMSVASDEIVCKLDDGSLMLQLIDAYDMLFPNELDNGIADGTISLDISLEEEDDDDSEEDEDCSSASSDETGREDINQDIPRPGIGEKKHFVDRIFTWMKRVPATDESELSVSLSEKNPSEKSAESDLRRKFSMTDLHHTYEASEGRSS</sequence>
<evidence type="ECO:0000313" key="3">
    <source>
        <dbReference type="Proteomes" id="UP000024533"/>
    </source>
</evidence>
<feature type="compositionally biased region" description="Acidic residues" evidence="1">
    <location>
        <begin position="178"/>
        <end position="191"/>
    </location>
</feature>
<protein>
    <submittedName>
        <fullName evidence="2">Uncharacterized protein</fullName>
    </submittedName>
</protein>
<evidence type="ECO:0000256" key="1">
    <source>
        <dbReference type="SAM" id="MobiDB-lite"/>
    </source>
</evidence>
<comment type="caution">
    <text evidence="2">The sequence shown here is derived from an EMBL/GenBank/DDBJ whole genome shotgun (WGS) entry which is preliminary data.</text>
</comment>
<accession>A0A059JAS7</accession>
<dbReference type="AlphaFoldDB" id="A0A059JAS7"/>
<proteinExistence type="predicted"/>
<organism evidence="2 3">
    <name type="scientific">Trichophyton interdigitale (strain MR816)</name>
    <dbReference type="NCBI Taxonomy" id="1215338"/>
    <lineage>
        <taxon>Eukaryota</taxon>
        <taxon>Fungi</taxon>
        <taxon>Dikarya</taxon>
        <taxon>Ascomycota</taxon>
        <taxon>Pezizomycotina</taxon>
        <taxon>Eurotiomycetes</taxon>
        <taxon>Eurotiomycetidae</taxon>
        <taxon>Onygenales</taxon>
        <taxon>Arthrodermataceae</taxon>
        <taxon>Trichophyton</taxon>
    </lineage>
</organism>
<feature type="region of interest" description="Disordered" evidence="1">
    <location>
        <begin position="233"/>
        <end position="277"/>
    </location>
</feature>
<feature type="compositionally biased region" description="Basic and acidic residues" evidence="1">
    <location>
        <begin position="264"/>
        <end position="277"/>
    </location>
</feature>
<keyword evidence="3" id="KW-1185">Reference proteome</keyword>
<reference evidence="2 3" key="1">
    <citation type="submission" date="2014-02" db="EMBL/GenBank/DDBJ databases">
        <title>The Genome Sequence of Trichophyton interdigitale MR816.</title>
        <authorList>
            <consortium name="The Broad Institute Genomics Platform"/>
            <person name="Cuomo C.A."/>
            <person name="White T.C."/>
            <person name="Graser Y."/>
            <person name="Martinez-Rossi N."/>
            <person name="Heitman J."/>
            <person name="Young S.K."/>
            <person name="Zeng Q."/>
            <person name="Gargeya S."/>
            <person name="Abouelleil A."/>
            <person name="Alvarado L."/>
            <person name="Chapman S.B."/>
            <person name="Gainer-Dewar J."/>
            <person name="Goldberg J."/>
            <person name="Griggs A."/>
            <person name="Gujja S."/>
            <person name="Hansen M."/>
            <person name="Howarth C."/>
            <person name="Imamovic A."/>
            <person name="Larimer J."/>
            <person name="Martinez D."/>
            <person name="Murphy C."/>
            <person name="Pearson M.D."/>
            <person name="Persinoti G."/>
            <person name="Poon T."/>
            <person name="Priest M."/>
            <person name="Roberts A.D."/>
            <person name="Saif S."/>
            <person name="Shea T.D."/>
            <person name="Sykes S.N."/>
            <person name="Wortman J."/>
            <person name="Nusbaum C."/>
            <person name="Birren B."/>
        </authorList>
    </citation>
    <scope>NUCLEOTIDE SEQUENCE [LARGE SCALE GENOMIC DNA]</scope>
    <source>
        <strain evidence="2 3">MR816</strain>
    </source>
</reference>
<feature type="compositionally biased region" description="Polar residues" evidence="1">
    <location>
        <begin position="75"/>
        <end position="85"/>
    </location>
</feature>
<dbReference type="EMBL" id="AOKY01000231">
    <property type="protein sequence ID" value="KDB24991.1"/>
    <property type="molecule type" value="Genomic_DNA"/>
</dbReference>
<feature type="region of interest" description="Disordered" evidence="1">
    <location>
        <begin position="178"/>
        <end position="214"/>
    </location>
</feature>
<feature type="region of interest" description="Disordered" evidence="1">
    <location>
        <begin position="62"/>
        <end position="85"/>
    </location>
</feature>